<dbReference type="AlphaFoldDB" id="A0A2P7YRZ7"/>
<evidence type="ECO:0000313" key="2">
    <source>
        <dbReference type="Proteomes" id="UP000241107"/>
    </source>
</evidence>
<organism evidence="1 2">
    <name type="scientific">Candidozyma pseudohaemuli</name>
    <dbReference type="NCBI Taxonomy" id="418784"/>
    <lineage>
        <taxon>Eukaryota</taxon>
        <taxon>Fungi</taxon>
        <taxon>Dikarya</taxon>
        <taxon>Ascomycota</taxon>
        <taxon>Saccharomycotina</taxon>
        <taxon>Pichiomycetes</taxon>
        <taxon>Metschnikowiaceae</taxon>
        <taxon>Candidozyma</taxon>
    </lineage>
</organism>
<protein>
    <submittedName>
        <fullName evidence="1">Uncharacterized protein</fullName>
    </submittedName>
</protein>
<dbReference type="OrthoDB" id="10291796at2759"/>
<name>A0A2P7YRZ7_9ASCO</name>
<sequence length="614" mass="70530">MDDGDVHVREVTPERIDGRGCCPEKQYYKIRQHKCLEIKDFHTTSWRRRAHVPDTDTDTDYFESMERKRQKTFIEYRECYPSDDLFWYFRSNQNAKVGRCVIGYGHAACDIDMDIDVHVLPKPSKVDVHNKSFTLEASLLPPLAFPLTVRYAKPVVVPGQQISEFLCLKARFEESPPSSLRLVGVTAKAIVMSSSYPNWLQQSTRMATLLDTDDKVGQKLDTLLRTVQIPTSSFSCKFPNCSGTFVSYCAATSHALEVSVTLWSPDWPFSKLGTTILRIPVAFRPYVAEAWRENPFPNPRTMVVLGQFRRKHFQPHLVAAKEVARLAEYDTVLLSQETRATPEKNIMWTTTIITYSHLDATGSLARQTGKIDWDMPVLNHKPQIVPQLEKALCFARPRAELVHKTSWGRSMALLSHLGSFFKEDSLYDKVVSSKGLEYRQELAALVGFRPPKNLPQGPGFNIVRHLTPILDFLCITIEYLMYHENSLCAPGECVEFVRQLEPFMIRLVTVRVVIDVMVKTKGGLVRYDSCKRDLKEQIWSGRKIVSEYMVGPRRFYVWQLPMDFFKANLPHLQPTFITNSKARSYRLEVDIELSHHWPRGLSCLIPISVLYEKP</sequence>
<dbReference type="VEuPathDB" id="FungiDB:C7M61_002665"/>
<comment type="caution">
    <text evidence="1">The sequence shown here is derived from an EMBL/GenBank/DDBJ whole genome shotgun (WGS) entry which is preliminary data.</text>
</comment>
<accession>A0A2P7YRZ7</accession>
<dbReference type="GeneID" id="36566054"/>
<evidence type="ECO:0000313" key="1">
    <source>
        <dbReference type="EMBL" id="PSK38726.1"/>
    </source>
</evidence>
<dbReference type="Proteomes" id="UP000241107">
    <property type="component" value="Unassembled WGS sequence"/>
</dbReference>
<proteinExistence type="predicted"/>
<dbReference type="RefSeq" id="XP_024713958.1">
    <property type="nucleotide sequence ID" value="XM_024858032.1"/>
</dbReference>
<reference evidence="1 2" key="1">
    <citation type="submission" date="2018-03" db="EMBL/GenBank/DDBJ databases">
        <title>Candida pseudohaemulonii genome assembly and annotation.</title>
        <authorList>
            <person name="Munoz J.F."/>
            <person name="Gade L.G."/>
            <person name="Chow N.A."/>
            <person name="Litvintseva A.P."/>
            <person name="Loparev V.N."/>
            <person name="Cuomo C.A."/>
        </authorList>
    </citation>
    <scope>NUCLEOTIDE SEQUENCE [LARGE SCALE GENOMIC DNA]</scope>
    <source>
        <strain evidence="1 2">B12108</strain>
    </source>
</reference>
<gene>
    <name evidence="1" type="ORF">C7M61_002665</name>
</gene>
<keyword evidence="2" id="KW-1185">Reference proteome</keyword>
<dbReference type="EMBL" id="PYFQ01000005">
    <property type="protein sequence ID" value="PSK38726.1"/>
    <property type="molecule type" value="Genomic_DNA"/>
</dbReference>